<gene>
    <name evidence="1" type="ORF">QFC21_001424</name>
</gene>
<dbReference type="Proteomes" id="UP001227268">
    <property type="component" value="Unassembled WGS sequence"/>
</dbReference>
<organism evidence="1 2">
    <name type="scientific">Naganishia friedmannii</name>
    <dbReference type="NCBI Taxonomy" id="89922"/>
    <lineage>
        <taxon>Eukaryota</taxon>
        <taxon>Fungi</taxon>
        <taxon>Dikarya</taxon>
        <taxon>Basidiomycota</taxon>
        <taxon>Agaricomycotina</taxon>
        <taxon>Tremellomycetes</taxon>
        <taxon>Filobasidiales</taxon>
        <taxon>Filobasidiaceae</taxon>
        <taxon>Naganishia</taxon>
    </lineage>
</organism>
<proteinExistence type="predicted"/>
<evidence type="ECO:0000313" key="1">
    <source>
        <dbReference type="EMBL" id="KAJ9106279.1"/>
    </source>
</evidence>
<dbReference type="EMBL" id="JASBWT010000003">
    <property type="protein sequence ID" value="KAJ9106279.1"/>
    <property type="molecule type" value="Genomic_DNA"/>
</dbReference>
<accession>A0ACC2W4S1</accession>
<protein>
    <submittedName>
        <fullName evidence="1">Uncharacterized protein</fullName>
    </submittedName>
</protein>
<keyword evidence="2" id="KW-1185">Reference proteome</keyword>
<evidence type="ECO:0000313" key="2">
    <source>
        <dbReference type="Proteomes" id="UP001227268"/>
    </source>
</evidence>
<name>A0ACC2W4S1_9TREE</name>
<comment type="caution">
    <text evidence="1">The sequence shown here is derived from an EMBL/GenBank/DDBJ whole genome shotgun (WGS) entry which is preliminary data.</text>
</comment>
<sequence length="222" mass="24421">MSPPMSPKEAQTPRPVETEFIPSNEQTPHEESTSTPQSGDSHAVSQDGRKSVSSSSARSSGSLSTSYSSPDDDRSEVGELPDNQSITKEQPVQVGKQSPGNGDVISLDRVAMEGDGQVEKLEKQLADMDIQEEAGREADDDDADSYLNDPLVKYTIQLHDYTPEFCTRNFNAIEREGAGAERVEGLTDPVDPFQLKRWAGRPRLLHDTSRIPSRVSLDLLHR</sequence>
<reference evidence="1" key="1">
    <citation type="submission" date="2023-04" db="EMBL/GenBank/DDBJ databases">
        <title>Draft Genome sequencing of Naganishia species isolated from polar environments using Oxford Nanopore Technology.</title>
        <authorList>
            <person name="Leo P."/>
            <person name="Venkateswaran K."/>
        </authorList>
    </citation>
    <scope>NUCLEOTIDE SEQUENCE</scope>
    <source>
        <strain evidence="1">MNA-CCFEE 5423</strain>
    </source>
</reference>